<proteinExistence type="predicted"/>
<feature type="region of interest" description="Disordered" evidence="4">
    <location>
        <begin position="1"/>
        <end position="20"/>
    </location>
</feature>
<dbReference type="GO" id="GO:0051017">
    <property type="term" value="P:actin filament bundle assembly"/>
    <property type="evidence" value="ECO:0007669"/>
    <property type="project" value="TreeGrafter"/>
</dbReference>
<feature type="compositionally biased region" description="Basic residues" evidence="4">
    <location>
        <begin position="822"/>
        <end position="833"/>
    </location>
</feature>
<dbReference type="Pfam" id="PF12796">
    <property type="entry name" value="Ank_2"/>
    <property type="match status" value="1"/>
</dbReference>
<evidence type="ECO:0000256" key="1">
    <source>
        <dbReference type="ARBA" id="ARBA00022737"/>
    </source>
</evidence>
<feature type="region of interest" description="Disordered" evidence="4">
    <location>
        <begin position="817"/>
        <end position="839"/>
    </location>
</feature>
<dbReference type="SMART" id="SM00248">
    <property type="entry name" value="ANK"/>
    <property type="match status" value="8"/>
</dbReference>
<feature type="compositionally biased region" description="Polar residues" evidence="4">
    <location>
        <begin position="9"/>
        <end position="20"/>
    </location>
</feature>
<feature type="repeat" description="ANK" evidence="3">
    <location>
        <begin position="147"/>
        <end position="170"/>
    </location>
</feature>
<evidence type="ECO:0000256" key="3">
    <source>
        <dbReference type="PROSITE-ProRule" id="PRU00023"/>
    </source>
</evidence>
<dbReference type="Gene3D" id="1.25.40.20">
    <property type="entry name" value="Ankyrin repeat-containing domain"/>
    <property type="match status" value="3"/>
</dbReference>
<dbReference type="GO" id="GO:0005737">
    <property type="term" value="C:cytoplasm"/>
    <property type="evidence" value="ECO:0007669"/>
    <property type="project" value="TreeGrafter"/>
</dbReference>
<keyword evidence="1" id="KW-0677">Repeat</keyword>
<evidence type="ECO:0000313" key="5">
    <source>
        <dbReference type="EMBL" id="CAD8574500.1"/>
    </source>
</evidence>
<protein>
    <submittedName>
        <fullName evidence="5">Uncharacterized protein</fullName>
    </submittedName>
</protein>
<evidence type="ECO:0000256" key="2">
    <source>
        <dbReference type="ARBA" id="ARBA00023043"/>
    </source>
</evidence>
<sequence length="839" mass="94540">MGFRWLSSVGGSMSSNRNHYSESVTGKTELIKRINNQEWEAATLRVKTHPHEASVWYVEKLMPSNKVMDRLLPIHRAAELNASEYLMQALITAFEDGVKLKDHGNRWVPLHFCCSSVSCVSASSNNYAAFNLLVGAYREGAKVRDALGRMPLHIACENGDVSKNVIEILLVAYPDSCRVRDKSGKLPLHGACINLASEIVIQLLLRAYPDSKNIMDYNNKFPIDYVNESIHPNQMVIIDTLNKEPAYWHEIEHHQTQGHKTVEDTVKSELYRLIEKKQWNGVLDRIRRFPGEARQWYVLRHEGNGKCWWKQLPVHELAKLQPPTAVMDAVLEAYPEGAQTVDFSSILPIHLACRGQASTGVISCLIDAYPNGVRVKEKKGMLPLHCAVWGGASEEVINLLINAYPQSIDVVDNYGRTPLKVMTEKDQDFPALEMIIASLTSGRTKTDLYKYIEGRNWEMVMEKLEGAPKEASIPYIVKDSYGGVLSCKLPLHLAVSQKDTPVHVVEQLLNKYAVAAFQKGNGLSLPIHCAIANGASEEIVETLLRAHPLSVYEKDLDGNLPIFYARESSYPHKDAVISMLSRDPIHWKAPKICASSTTSLSASQDRTELFQLIVKKEWDEAVLRCKENPNEAKVWHVLQDDEGQICWQQLPLHQCCKSQPPVELVRALIEAYEDGPQTKDGFGDFPVHLACDNNASEEVITILVKAFPAALHESDNFGLSPHAIIQERGHEHLVSLQQMMDLEAAKLGYDSETHLGEDPNIRSNFSMNRLKDSALNKWLEDDDRSGFADWQSVDRYERRSSHLSAFSQDSLALDSYAPPRSVVRKGRRRSRRNSRLESL</sequence>
<dbReference type="PANTHER" id="PTHR24153">
    <property type="entry name" value="ESPIN"/>
    <property type="match status" value="1"/>
</dbReference>
<organism evidence="5">
    <name type="scientific">Leptocylindrus aporus</name>
    <dbReference type="NCBI Taxonomy" id="1398097"/>
    <lineage>
        <taxon>Eukaryota</taxon>
        <taxon>Sar</taxon>
        <taxon>Stramenopiles</taxon>
        <taxon>Ochrophyta</taxon>
        <taxon>Bacillariophyta</taxon>
        <taxon>Coscinodiscophyceae</taxon>
        <taxon>Chaetocerotophycidae</taxon>
        <taxon>Leptocylindrales</taxon>
        <taxon>Leptocylindraceae</taxon>
        <taxon>Leptocylindrus</taxon>
    </lineage>
</organism>
<dbReference type="PROSITE" id="PS50297">
    <property type="entry name" value="ANK_REP_REGION"/>
    <property type="match status" value="1"/>
</dbReference>
<dbReference type="SUPFAM" id="SSF48403">
    <property type="entry name" value="Ankyrin repeat"/>
    <property type="match status" value="2"/>
</dbReference>
<dbReference type="InterPro" id="IPR002110">
    <property type="entry name" value="Ankyrin_rpt"/>
</dbReference>
<dbReference type="AlphaFoldDB" id="A0A7S0K9X6"/>
<keyword evidence="2 3" id="KW-0040">ANK repeat</keyword>
<dbReference type="Pfam" id="PF13857">
    <property type="entry name" value="Ank_5"/>
    <property type="match status" value="1"/>
</dbReference>
<reference evidence="5" key="1">
    <citation type="submission" date="2021-01" db="EMBL/GenBank/DDBJ databases">
        <authorList>
            <person name="Corre E."/>
            <person name="Pelletier E."/>
            <person name="Niang G."/>
            <person name="Scheremetjew M."/>
            <person name="Finn R."/>
            <person name="Kale V."/>
            <person name="Holt S."/>
            <person name="Cochrane G."/>
            <person name="Meng A."/>
            <person name="Brown T."/>
            <person name="Cohen L."/>
        </authorList>
    </citation>
    <scope>NUCLEOTIDE SEQUENCE</scope>
    <source>
        <strain evidence="5">B651</strain>
    </source>
</reference>
<dbReference type="GO" id="GO:0051015">
    <property type="term" value="F:actin filament binding"/>
    <property type="evidence" value="ECO:0007669"/>
    <property type="project" value="TreeGrafter"/>
</dbReference>
<dbReference type="PROSITE" id="PS50088">
    <property type="entry name" value="ANK_REPEAT"/>
    <property type="match status" value="1"/>
</dbReference>
<name>A0A7S0K9X6_9STRA</name>
<dbReference type="InterPro" id="IPR036770">
    <property type="entry name" value="Ankyrin_rpt-contain_sf"/>
</dbReference>
<gene>
    <name evidence="5" type="ORF">LDAN0322_LOCUS645</name>
</gene>
<accession>A0A7S0K9X6</accession>
<dbReference type="PANTHER" id="PTHR24153:SF8">
    <property type="entry name" value="FORKED, ISOFORM F"/>
    <property type="match status" value="1"/>
</dbReference>
<evidence type="ECO:0000256" key="4">
    <source>
        <dbReference type="SAM" id="MobiDB-lite"/>
    </source>
</evidence>
<dbReference type="InterPro" id="IPR052420">
    <property type="entry name" value="Espin/Espin-like"/>
</dbReference>
<dbReference type="EMBL" id="HBEU01000970">
    <property type="protein sequence ID" value="CAD8574500.1"/>
    <property type="molecule type" value="Transcribed_RNA"/>
</dbReference>